<keyword evidence="1" id="KW-0175">Coiled coil</keyword>
<evidence type="ECO:0000256" key="2">
    <source>
        <dbReference type="SAM" id="Phobius"/>
    </source>
</evidence>
<accession>A0A5C6KP09</accession>
<dbReference type="RefSeq" id="WP_146374905.1">
    <property type="nucleotide sequence ID" value="NZ_VOHW01000002.1"/>
</dbReference>
<sequence length="227" mass="26521">MGEFWGFVDWGAGCLALIVAVVFSFLLGVRTGRIRERNESVRSRIRQNKANMYRYKQQLASYQEQVVRLEWERDSLVIRSEAYDRIETELTAYRQKMEQLEREILVLSGDNNLLDNATGKVDVDVPKLLCALKDDPLHVNPSKEEWAEIIGMTDLLFNNFLTDLRNKYSITRHEQEICCLIKWNFSRKEQLAVFNNTPDALTKSKGRLKKRLGLDEKTDLDDYVRLL</sequence>
<keyword evidence="2" id="KW-0472">Membrane</keyword>
<evidence type="ECO:0000313" key="3">
    <source>
        <dbReference type="EMBL" id="TWV63321.1"/>
    </source>
</evidence>
<comment type="caution">
    <text evidence="3">The sequence shown here is derived from an EMBL/GenBank/DDBJ whole genome shotgun (WGS) entry which is preliminary data.</text>
</comment>
<keyword evidence="2" id="KW-0812">Transmembrane</keyword>
<gene>
    <name evidence="3" type="ORF">FSA05_04100</name>
</gene>
<name>A0A5C6KP09_PARDI</name>
<keyword evidence="2" id="KW-1133">Transmembrane helix</keyword>
<dbReference type="EMBL" id="VOHW01000002">
    <property type="protein sequence ID" value="TWV63321.1"/>
    <property type="molecule type" value="Genomic_DNA"/>
</dbReference>
<dbReference type="Proteomes" id="UP000315827">
    <property type="component" value="Unassembled WGS sequence"/>
</dbReference>
<dbReference type="AlphaFoldDB" id="A0A5C6KP09"/>
<evidence type="ECO:0000256" key="1">
    <source>
        <dbReference type="SAM" id="Coils"/>
    </source>
</evidence>
<protein>
    <submittedName>
        <fullName evidence="3">Uncharacterized protein</fullName>
    </submittedName>
</protein>
<proteinExistence type="predicted"/>
<feature type="transmembrane region" description="Helical" evidence="2">
    <location>
        <begin position="6"/>
        <end position="29"/>
    </location>
</feature>
<feature type="coiled-coil region" evidence="1">
    <location>
        <begin position="45"/>
        <end position="117"/>
    </location>
</feature>
<organism evidence="3 4">
    <name type="scientific">Parabacteroides distasonis</name>
    <dbReference type="NCBI Taxonomy" id="823"/>
    <lineage>
        <taxon>Bacteria</taxon>
        <taxon>Pseudomonadati</taxon>
        <taxon>Bacteroidota</taxon>
        <taxon>Bacteroidia</taxon>
        <taxon>Bacteroidales</taxon>
        <taxon>Tannerellaceae</taxon>
        <taxon>Parabacteroides</taxon>
    </lineage>
</organism>
<evidence type="ECO:0000313" key="4">
    <source>
        <dbReference type="Proteomes" id="UP000315827"/>
    </source>
</evidence>
<reference evidence="3 4" key="1">
    <citation type="submission" date="2019-07" db="EMBL/GenBank/DDBJ databases">
        <title>Genome sequencing of Parabacteroides distasonis iSURF_7.</title>
        <authorList>
            <person name="Degefu H.N."/>
            <person name="Ruoff K.L."/>
            <person name="Price C.E."/>
            <person name="Valls R.A."/>
            <person name="O'Toole G.A."/>
        </authorList>
    </citation>
    <scope>NUCLEOTIDE SEQUENCE [LARGE SCALE GENOMIC DNA]</scope>
    <source>
        <strain evidence="3 4">CFPLTA003_1B</strain>
    </source>
</reference>